<feature type="signal peptide" evidence="8">
    <location>
        <begin position="1"/>
        <end position="20"/>
    </location>
</feature>
<dbReference type="PROSITE" id="PS50093">
    <property type="entry name" value="PKD"/>
    <property type="match status" value="1"/>
</dbReference>
<dbReference type="CDD" id="cd00146">
    <property type="entry name" value="PKD"/>
    <property type="match status" value="1"/>
</dbReference>
<dbReference type="InterPro" id="IPR000601">
    <property type="entry name" value="PKD_dom"/>
</dbReference>
<keyword evidence="3 8" id="KW-0732">Signal</keyword>
<dbReference type="InterPro" id="IPR036909">
    <property type="entry name" value="Cyt_c-like_dom_sf"/>
</dbReference>
<evidence type="ECO:0000313" key="14">
    <source>
        <dbReference type="Proteomes" id="UP000631694"/>
    </source>
</evidence>
<evidence type="ECO:0000256" key="3">
    <source>
        <dbReference type="ARBA" id="ARBA00022729"/>
    </source>
</evidence>
<dbReference type="SMART" id="SM00607">
    <property type="entry name" value="FTP"/>
    <property type="match status" value="1"/>
</dbReference>
<evidence type="ECO:0000259" key="12">
    <source>
        <dbReference type="PROSITE" id="PS51820"/>
    </source>
</evidence>
<dbReference type="PROSITE" id="PS50022">
    <property type="entry name" value="FA58C_3"/>
    <property type="match status" value="1"/>
</dbReference>
<feature type="domain" description="Cytochrome c" evidence="11">
    <location>
        <begin position="1433"/>
        <end position="1560"/>
    </location>
</feature>
<keyword evidence="4" id="KW-0106">Calcium</keyword>
<dbReference type="Gene3D" id="2.60.40.10">
    <property type="entry name" value="Immunoglobulins"/>
    <property type="match status" value="4"/>
</dbReference>
<evidence type="ECO:0000259" key="9">
    <source>
        <dbReference type="PROSITE" id="PS50022"/>
    </source>
</evidence>
<reference evidence="13" key="1">
    <citation type="submission" date="2020-12" db="EMBL/GenBank/DDBJ databases">
        <title>Methylobrevis albus sp. nov., isolated from fresh water lack sediment.</title>
        <authorList>
            <person name="Zou Q."/>
        </authorList>
    </citation>
    <scope>NUCLEOTIDE SEQUENCE</scope>
    <source>
        <strain evidence="13">L22</strain>
    </source>
</reference>
<dbReference type="PROSITE" id="PS51007">
    <property type="entry name" value="CYTC"/>
    <property type="match status" value="2"/>
</dbReference>
<dbReference type="Proteomes" id="UP000631694">
    <property type="component" value="Unassembled WGS sequence"/>
</dbReference>
<dbReference type="InterPro" id="IPR015943">
    <property type="entry name" value="WD40/YVTN_repeat-like_dom_sf"/>
</dbReference>
<evidence type="ECO:0000256" key="1">
    <source>
        <dbReference type="ARBA" id="ARBA00022617"/>
    </source>
</evidence>
<dbReference type="CDD" id="cd02851">
    <property type="entry name" value="E_set_GO_C"/>
    <property type="match status" value="1"/>
</dbReference>
<dbReference type="InterPro" id="IPR011045">
    <property type="entry name" value="N2O_reductase_N"/>
</dbReference>
<evidence type="ECO:0000313" key="13">
    <source>
        <dbReference type="EMBL" id="MBH0239546.1"/>
    </source>
</evidence>
<keyword evidence="1 7" id="KW-0349">Heme</keyword>
<dbReference type="InterPro" id="IPR037524">
    <property type="entry name" value="PA14/GLEYA"/>
</dbReference>
<dbReference type="InterPro" id="IPR014756">
    <property type="entry name" value="Ig_E-set"/>
</dbReference>
<dbReference type="Pfam" id="PF07691">
    <property type="entry name" value="PA14"/>
    <property type="match status" value="1"/>
</dbReference>
<keyword evidence="2 7" id="KW-0479">Metal-binding</keyword>
<dbReference type="InterPro" id="IPR011658">
    <property type="entry name" value="PA14_dom"/>
</dbReference>
<dbReference type="PANTHER" id="PTHR32208:SF68">
    <property type="entry name" value="GALACTOSE OXIDASE"/>
    <property type="match status" value="1"/>
</dbReference>
<dbReference type="InterPro" id="IPR008979">
    <property type="entry name" value="Galactose-bd-like_sf"/>
</dbReference>
<keyword evidence="5 7" id="KW-0408">Iron</keyword>
<organism evidence="13 14">
    <name type="scientific">Methylobrevis albus</name>
    <dbReference type="NCBI Taxonomy" id="2793297"/>
    <lineage>
        <taxon>Bacteria</taxon>
        <taxon>Pseudomonadati</taxon>
        <taxon>Pseudomonadota</taxon>
        <taxon>Alphaproteobacteria</taxon>
        <taxon>Hyphomicrobiales</taxon>
        <taxon>Pleomorphomonadaceae</taxon>
        <taxon>Methylobrevis</taxon>
    </lineage>
</organism>
<dbReference type="SUPFAM" id="SSF46626">
    <property type="entry name" value="Cytochrome c"/>
    <property type="match status" value="2"/>
</dbReference>
<dbReference type="InterPro" id="IPR006644">
    <property type="entry name" value="Cadg"/>
</dbReference>
<evidence type="ECO:0000259" key="11">
    <source>
        <dbReference type="PROSITE" id="PS51007"/>
    </source>
</evidence>
<dbReference type="Gene3D" id="2.60.120.380">
    <property type="match status" value="1"/>
</dbReference>
<dbReference type="Pfam" id="PF09118">
    <property type="entry name" value="GO-like_E_set"/>
    <property type="match status" value="1"/>
</dbReference>
<dbReference type="SUPFAM" id="SSF49785">
    <property type="entry name" value="Galactose-binding domain-like"/>
    <property type="match status" value="1"/>
</dbReference>
<evidence type="ECO:0000256" key="7">
    <source>
        <dbReference type="PROSITE-ProRule" id="PRU00433"/>
    </source>
</evidence>
<dbReference type="Gene3D" id="2.130.10.80">
    <property type="entry name" value="Galactose oxidase/kelch, beta-propeller"/>
    <property type="match status" value="1"/>
</dbReference>
<dbReference type="InterPro" id="IPR035986">
    <property type="entry name" value="PKD_dom_sf"/>
</dbReference>
<dbReference type="Pfam" id="PF05345">
    <property type="entry name" value="He_PIG"/>
    <property type="match status" value="2"/>
</dbReference>
<dbReference type="EMBL" id="JADZLT010000055">
    <property type="protein sequence ID" value="MBH0239546.1"/>
    <property type="molecule type" value="Genomic_DNA"/>
</dbReference>
<dbReference type="Gene3D" id="2.60.120.260">
    <property type="entry name" value="Galactose-binding domain-like"/>
    <property type="match status" value="1"/>
</dbReference>
<accession>A0A931N177</accession>
<dbReference type="InterPro" id="IPR009056">
    <property type="entry name" value="Cyt_c-like_dom"/>
</dbReference>
<evidence type="ECO:0000256" key="2">
    <source>
        <dbReference type="ARBA" id="ARBA00022723"/>
    </source>
</evidence>
<dbReference type="SUPFAM" id="SSF56988">
    <property type="entry name" value="Anthrax protective antigen"/>
    <property type="match status" value="1"/>
</dbReference>
<dbReference type="InterPro" id="IPR037293">
    <property type="entry name" value="Gal_Oxidase_central_sf"/>
</dbReference>
<dbReference type="GO" id="GO:0020037">
    <property type="term" value="F:heme binding"/>
    <property type="evidence" value="ECO:0007669"/>
    <property type="project" value="InterPro"/>
</dbReference>
<evidence type="ECO:0000256" key="6">
    <source>
        <dbReference type="ARBA" id="ARBA00023157"/>
    </source>
</evidence>
<keyword evidence="6" id="KW-1015">Disulfide bond</keyword>
<evidence type="ECO:0000256" key="5">
    <source>
        <dbReference type="ARBA" id="ARBA00023004"/>
    </source>
</evidence>
<dbReference type="InterPro" id="IPR006585">
    <property type="entry name" value="FTP1"/>
</dbReference>
<feature type="domain" description="PA14" evidence="12">
    <location>
        <begin position="582"/>
        <end position="720"/>
    </location>
</feature>
<feature type="chain" id="PRO_5036929161" evidence="8">
    <location>
        <begin position="21"/>
        <end position="1682"/>
    </location>
</feature>
<evidence type="ECO:0000256" key="8">
    <source>
        <dbReference type="SAM" id="SignalP"/>
    </source>
</evidence>
<keyword evidence="14" id="KW-1185">Reference proteome</keyword>
<dbReference type="Pfam" id="PF00801">
    <property type="entry name" value="PKD"/>
    <property type="match status" value="1"/>
</dbReference>
<dbReference type="Pfam" id="PF22633">
    <property type="entry name" value="F5_F8_type_C_2"/>
    <property type="match status" value="1"/>
</dbReference>
<feature type="domain" description="Cytochrome c" evidence="11">
    <location>
        <begin position="1576"/>
        <end position="1679"/>
    </location>
</feature>
<dbReference type="InterPro" id="IPR011043">
    <property type="entry name" value="Gal_Oxase/kelch_b-propeller"/>
</dbReference>
<gene>
    <name evidence="13" type="ORF">I5731_17115</name>
</gene>
<dbReference type="InterPro" id="IPR006652">
    <property type="entry name" value="Kelch_1"/>
</dbReference>
<dbReference type="SMART" id="SM00758">
    <property type="entry name" value="PA14"/>
    <property type="match status" value="1"/>
</dbReference>
<dbReference type="InterPro" id="IPR000421">
    <property type="entry name" value="FA58C"/>
</dbReference>
<feature type="domain" description="PKD" evidence="10">
    <location>
        <begin position="993"/>
        <end position="1058"/>
    </location>
</feature>
<dbReference type="SMART" id="SM00736">
    <property type="entry name" value="CADG"/>
    <property type="match status" value="1"/>
</dbReference>
<dbReference type="RefSeq" id="WP_197312633.1">
    <property type="nucleotide sequence ID" value="NZ_JADZLT010000055.1"/>
</dbReference>
<dbReference type="SUPFAM" id="SSF50965">
    <property type="entry name" value="Galactose oxidase, central domain"/>
    <property type="match status" value="1"/>
</dbReference>
<feature type="domain" description="F5/8 type C" evidence="9">
    <location>
        <begin position="715"/>
        <end position="875"/>
    </location>
</feature>
<dbReference type="SUPFAM" id="SSF49299">
    <property type="entry name" value="PKD domain"/>
    <property type="match status" value="1"/>
</dbReference>
<dbReference type="SUPFAM" id="SSF49313">
    <property type="entry name" value="Cadherin-like"/>
    <property type="match status" value="1"/>
</dbReference>
<dbReference type="InterPro" id="IPR013783">
    <property type="entry name" value="Ig-like_fold"/>
</dbReference>
<dbReference type="GO" id="GO:0009055">
    <property type="term" value="F:electron transfer activity"/>
    <property type="evidence" value="ECO:0007669"/>
    <property type="project" value="InterPro"/>
</dbReference>
<dbReference type="SUPFAM" id="SSF81296">
    <property type="entry name" value="E set domains"/>
    <property type="match status" value="1"/>
</dbReference>
<evidence type="ECO:0000259" key="10">
    <source>
        <dbReference type="PROSITE" id="PS50093"/>
    </source>
</evidence>
<dbReference type="PANTHER" id="PTHR32208">
    <property type="entry name" value="SECRETED PROTEIN-RELATED"/>
    <property type="match status" value="1"/>
</dbReference>
<name>A0A931N177_9HYPH</name>
<dbReference type="InterPro" id="IPR009880">
    <property type="entry name" value="Glyoxal_oxidase_N"/>
</dbReference>
<comment type="caution">
    <text evidence="13">The sequence shown here is derived from an EMBL/GenBank/DDBJ whole genome shotgun (WGS) entry which is preliminary data.</text>
</comment>
<dbReference type="GO" id="GO:0016020">
    <property type="term" value="C:membrane"/>
    <property type="evidence" value="ECO:0007669"/>
    <property type="project" value="InterPro"/>
</dbReference>
<dbReference type="Pfam" id="PF21419">
    <property type="entry name" value="RoxA-like_Cyt-c"/>
    <property type="match status" value="1"/>
</dbReference>
<dbReference type="PROSITE" id="PS51820">
    <property type="entry name" value="PA14"/>
    <property type="match status" value="1"/>
</dbReference>
<dbReference type="Gene3D" id="2.130.10.10">
    <property type="entry name" value="YVTN repeat-like/Quinoprotein amine dehydrogenase"/>
    <property type="match status" value="2"/>
</dbReference>
<dbReference type="InterPro" id="IPR015919">
    <property type="entry name" value="Cadherin-like_sf"/>
</dbReference>
<dbReference type="SUPFAM" id="SSF50974">
    <property type="entry name" value="Nitrous oxide reductase, N-terminal domain"/>
    <property type="match status" value="1"/>
</dbReference>
<sequence length="1682" mass="175046">MHRLSLLVGILGLLTAPAQAAGENVSGRWSQLYNLPLVPSSAAVLPSGKVLLWSADGEFGFGSTGRVNFTEFDPATGQANKSVFNGGHNMFCTGTTNLADGRILVNGGSNAAVTSIFDPVAGSFRRVQNMNIARGYNANTILSDGSVLTLGGSWSGDANADKAGEIWTEAAGWRRLSGVTTAGMKTNDPVRAFTADSHYWLFPAGNGKVLYAGPSAMMKWIDTDGSGSVTDAGLRGDDGFSVNGTAVMYDTGRIMKAGGGPNYTSVAATNTVQHIDIRAGVAVRRLDPMVYPRVYHNSVVLPDGKIFIVGGQSYGMEFADTDAVMTPELWDPATGRTTLTAPMAVPRNYHSIAVLLPDGRVLSGGGGLCGAGCSANHPDAQIWSPGYLFNADGSPRSRPQIVGNPGTLPFGGKVTVATDRAVAAFALVRVGSTTHTVNNDQRRLSLAFTRLSATSYDVAIPSNTGYLLPGKWMLFALDDAGTPSVAKIVDVAPNRIARLVSPGTIVATAGAAVSVLPNAVKLDAAAVFDATGLPRGLAVDPATGRITGTTAELGTFAANLTATLGAETVSTEFQVAVEPASGGGGGLLAEYFGGIDLAGQRLLGRYEAPNFLFGRSSPAPGVPNENYSIRWSGALLAPRSGVTRFQVKADDGVRLWIDGQLLADGWRDQGTTIFEGELRLVAGRRYRVLLEYYNRTLDGEIRLGWSLPGDAEFTAIPAAQLFAPGAMPAVNVAVGKAASQSSLFEGAGPGRAVDGNTNGVYSAGSVAHTGGTAANDWWQVDLGALTDIDRVRIWNRTDCCTVRLYDAKLFFSAADMTGRSFADLAADASVTTRTLGDSPIPSNLTVPGDVSARFVRVQLPRLDYLNIAEVEVFGTPTPVNNPPVIEAIAPVFAGTGTALSVQVRASDPDGDAVGFAASGLPAGLSINSGTGRISGTPTAAGTSQARITVTDSRGLAATATANFSITLTLPSVKSLAVGIADVGASVRYAPVISNGKGATVSWDFGNGTAVTPYRSNSVGTTVFAQPGTYDVTLRMKASDGRIATYRFVQAVARPVSGTARAATSSGMAYDTAPGGTPRVWVANPDNDSVGIVYLGSNKFHRVIPVGKRPVSIARRGNGDFWVVNRDSATISVISPATMKVKQTIRLPRASRPHGLVFIGTAQDGVVTLEALGKVALIAGDGAYVADAAIGTSPRHITATADNSRVLISRFVTPPLPGEATANVRTVDSAGRPVGGEVVTVDLSGTVTATYVLRHSEAADSEVSARGIPNYLGAAAIAPDGKTAWVPSKQDNIKRGRLRDGQDLDFQTSVRAIVSKIDLVTGQEVPSARVDLDNSGVASAALFHPSGAFLFVALQTSREVAVVDPVAARELFRFGVGRAPSDLGITPDGLTLYVANFMDRTVSIVDLKPLVQQGRRQVTVLATVPSIAAETLDPTVLRGKQLFYDAADPRLARDGYLSCAACHDGAADDGRTWDFTGVGEGLRNTISLVGRRGMGHGFLHWSANFDEVQDFEGQIRSFAGGTGLMDEAKFRVSTRAKPLGAKKAGHSADLDALAAYVTSLATFPDSPWRNANGSLTTAGTAGKAAFTRLGCTTCHAGNRLTNSTGANGIRDIGTLKPSSGKRLGGTLTGIDTPTLFGLFATAPYLHDGSAPTIEAAITAHGQSISATDRANLAAYLRELGGTP</sequence>
<protein>
    <submittedName>
        <fullName evidence="13">DUF1929 domain-containing protein</fullName>
    </submittedName>
</protein>
<evidence type="ECO:0000256" key="4">
    <source>
        <dbReference type="ARBA" id="ARBA00022837"/>
    </source>
</evidence>
<dbReference type="Gene3D" id="1.10.760.10">
    <property type="entry name" value="Cytochrome c-like domain"/>
    <property type="match status" value="2"/>
</dbReference>
<dbReference type="Pfam" id="PF07250">
    <property type="entry name" value="Glyoxal_oxid_N"/>
    <property type="match status" value="1"/>
</dbReference>
<dbReference type="SMART" id="SM00612">
    <property type="entry name" value="Kelch"/>
    <property type="match status" value="2"/>
</dbReference>
<dbReference type="InterPro" id="IPR015202">
    <property type="entry name" value="GO-like_E_set"/>
</dbReference>
<dbReference type="GO" id="GO:0005509">
    <property type="term" value="F:calcium ion binding"/>
    <property type="evidence" value="ECO:0007669"/>
    <property type="project" value="InterPro"/>
</dbReference>
<proteinExistence type="predicted"/>